<dbReference type="InterPro" id="IPR016667">
    <property type="entry name" value="Caps_polysacc_synth_CpsB/CapC"/>
</dbReference>
<dbReference type="PIRSF" id="PIRSF016557">
    <property type="entry name" value="Caps_synth_CpsB"/>
    <property type="match status" value="1"/>
</dbReference>
<dbReference type="Gene3D" id="3.20.20.140">
    <property type="entry name" value="Metal-dependent hydrolases"/>
    <property type="match status" value="1"/>
</dbReference>
<dbReference type="PANTHER" id="PTHR39181:SF1">
    <property type="entry name" value="TYROSINE-PROTEIN PHOSPHATASE YWQE"/>
    <property type="match status" value="1"/>
</dbReference>
<organism evidence="6 7">
    <name type="scientific">Bacillus mesophilus</name>
    <dbReference type="NCBI Taxonomy" id="1808955"/>
    <lineage>
        <taxon>Bacteria</taxon>
        <taxon>Bacillati</taxon>
        <taxon>Bacillota</taxon>
        <taxon>Bacilli</taxon>
        <taxon>Bacillales</taxon>
        <taxon>Bacillaceae</taxon>
        <taxon>Bacillus</taxon>
    </lineage>
</organism>
<dbReference type="Pfam" id="PF19567">
    <property type="entry name" value="CpsB_CapC"/>
    <property type="match status" value="1"/>
</dbReference>
<sequence length="265" mass="30654">MNIDIHNHLLWDLDDGPGTVDETIRMAMTAVKQGITHVIATPHYRKDRYEPEPEVVKEKVLHLNQLLQREEIPLLISAGNEIHLYPEIVDDLLTGENVLTLNDTKKYVLIELPNHHLPMYTEQIFFDMQLHGFIPILAHPERNTEFRRDPTKLATLVQKGALVQISARSLLFKGHHNMKKFTNLLIKHNLVHLVASDAHDTENRPFLLQNAFAYINKKHNHSYSTFYNNNARNVLNGIAFHIHPPLLFKKKLSLLKESNHAYKNS</sequence>
<dbReference type="PANTHER" id="PTHR39181">
    <property type="entry name" value="TYROSINE-PROTEIN PHOSPHATASE YWQE"/>
    <property type="match status" value="1"/>
</dbReference>
<dbReference type="GO" id="GO:0004725">
    <property type="term" value="F:protein tyrosine phosphatase activity"/>
    <property type="evidence" value="ECO:0007669"/>
    <property type="project" value="UniProtKB-UniRule"/>
</dbReference>
<dbReference type="EC" id="3.1.3.48" evidence="5"/>
<comment type="caution">
    <text evidence="6">The sequence shown here is derived from an EMBL/GenBank/DDBJ whole genome shotgun (WGS) entry which is preliminary data.</text>
</comment>
<dbReference type="EMBL" id="JAAIWM010000003">
    <property type="protein sequence ID" value="NEY72315.1"/>
    <property type="molecule type" value="Genomic_DNA"/>
</dbReference>
<dbReference type="Proteomes" id="UP000481043">
    <property type="component" value="Unassembled WGS sequence"/>
</dbReference>
<evidence type="ECO:0000256" key="4">
    <source>
        <dbReference type="ARBA" id="ARBA00051722"/>
    </source>
</evidence>
<dbReference type="RefSeq" id="WP_163179766.1">
    <property type="nucleotide sequence ID" value="NZ_JAAIWM010000003.1"/>
</dbReference>
<dbReference type="InterPro" id="IPR016195">
    <property type="entry name" value="Pol/histidinol_Pase-like"/>
</dbReference>
<keyword evidence="2 5" id="KW-0378">Hydrolase</keyword>
<gene>
    <name evidence="6" type="ORF">G4D63_11315</name>
</gene>
<evidence type="ECO:0000256" key="2">
    <source>
        <dbReference type="ARBA" id="ARBA00022801"/>
    </source>
</evidence>
<keyword evidence="7" id="KW-1185">Reference proteome</keyword>
<dbReference type="SUPFAM" id="SSF89550">
    <property type="entry name" value="PHP domain-like"/>
    <property type="match status" value="1"/>
</dbReference>
<evidence type="ECO:0000256" key="1">
    <source>
        <dbReference type="ARBA" id="ARBA00005750"/>
    </source>
</evidence>
<comment type="catalytic activity">
    <reaction evidence="4 5">
        <text>O-phospho-L-tyrosyl-[protein] + H2O = L-tyrosyl-[protein] + phosphate</text>
        <dbReference type="Rhea" id="RHEA:10684"/>
        <dbReference type="Rhea" id="RHEA-COMP:10136"/>
        <dbReference type="Rhea" id="RHEA-COMP:20101"/>
        <dbReference type="ChEBI" id="CHEBI:15377"/>
        <dbReference type="ChEBI" id="CHEBI:43474"/>
        <dbReference type="ChEBI" id="CHEBI:46858"/>
        <dbReference type="ChEBI" id="CHEBI:61978"/>
        <dbReference type="EC" id="3.1.3.48"/>
    </reaction>
</comment>
<evidence type="ECO:0000256" key="5">
    <source>
        <dbReference type="PIRNR" id="PIRNR016557"/>
    </source>
</evidence>
<evidence type="ECO:0000256" key="3">
    <source>
        <dbReference type="ARBA" id="ARBA00022912"/>
    </source>
</evidence>
<evidence type="ECO:0000313" key="6">
    <source>
        <dbReference type="EMBL" id="NEY72315.1"/>
    </source>
</evidence>
<reference evidence="6 7" key="1">
    <citation type="submission" date="2020-02" db="EMBL/GenBank/DDBJ databases">
        <title>Bacillus aquiflavi sp. nov., isolated from yellow water of strong flavor Chinese baijiu in Yibin region of China.</title>
        <authorList>
            <person name="Xie J."/>
        </authorList>
    </citation>
    <scope>NUCLEOTIDE SEQUENCE [LARGE SCALE GENOMIC DNA]</scope>
    <source>
        <strain evidence="6 7">SA4</strain>
    </source>
</reference>
<proteinExistence type="inferred from homology"/>
<accession>A0A6M0Q7K4</accession>
<dbReference type="GO" id="GO:0030145">
    <property type="term" value="F:manganese ion binding"/>
    <property type="evidence" value="ECO:0007669"/>
    <property type="project" value="UniProtKB-UniRule"/>
</dbReference>
<keyword evidence="3 5" id="KW-0904">Protein phosphatase</keyword>
<name>A0A6M0Q7K4_9BACI</name>
<dbReference type="AlphaFoldDB" id="A0A6M0Q7K4"/>
<protein>
    <recommendedName>
        <fullName evidence="5">Tyrosine-protein phosphatase</fullName>
        <ecNumber evidence="5">3.1.3.48</ecNumber>
    </recommendedName>
</protein>
<comment type="similarity">
    <text evidence="1 5">Belongs to the metallo-dependent hydrolases superfamily. CpsB/CapC family.</text>
</comment>
<evidence type="ECO:0000313" key="7">
    <source>
        <dbReference type="Proteomes" id="UP000481043"/>
    </source>
</evidence>